<accession>A0A383W648</accession>
<dbReference type="Gene3D" id="3.40.50.1820">
    <property type="entry name" value="alpha/beta hydrolase"/>
    <property type="match status" value="1"/>
</dbReference>
<evidence type="ECO:0008006" key="3">
    <source>
        <dbReference type="Google" id="ProtNLM"/>
    </source>
</evidence>
<organism evidence="1 2">
    <name type="scientific">Tetradesmus obliquus</name>
    <name type="common">Green alga</name>
    <name type="synonym">Acutodesmus obliquus</name>
    <dbReference type="NCBI Taxonomy" id="3088"/>
    <lineage>
        <taxon>Eukaryota</taxon>
        <taxon>Viridiplantae</taxon>
        <taxon>Chlorophyta</taxon>
        <taxon>core chlorophytes</taxon>
        <taxon>Chlorophyceae</taxon>
        <taxon>CS clade</taxon>
        <taxon>Sphaeropleales</taxon>
        <taxon>Scenedesmaceae</taxon>
        <taxon>Tetradesmus</taxon>
    </lineage>
</organism>
<sequence>MLPPSYHASPASTRYPVLYMHDGQNVVNPETSFLGVDWGLDESLVAGAAAGRLQEFIAVLVWNTPQRLQEYMPAEALRWLTTQEQCWYDRVEDRYYNPTSDAYLAMLVQELKPYVDQHYRTLPAQQHTAVMGSSMGGLVSLYALQRYPEVFGAASCLSTHWVPGGGLPVAWLAQGNIPDPATHRIYFDHGTEGLDSEYGPYQKQVDQLCKAAGYTEGVDYSSVVFPGETHNELAWRKRLHLPLEFLFGA</sequence>
<dbReference type="Proteomes" id="UP000256970">
    <property type="component" value="Unassembled WGS sequence"/>
</dbReference>
<gene>
    <name evidence="1" type="ORF">BQ4739_LOCUS12841</name>
</gene>
<dbReference type="AlphaFoldDB" id="A0A383W648"/>
<dbReference type="PANTHER" id="PTHR48098">
    <property type="entry name" value="ENTEROCHELIN ESTERASE-RELATED"/>
    <property type="match status" value="1"/>
</dbReference>
<dbReference type="InterPro" id="IPR029058">
    <property type="entry name" value="AB_hydrolase_fold"/>
</dbReference>
<name>A0A383W648_TETOB</name>
<reference evidence="1 2" key="1">
    <citation type="submission" date="2016-10" db="EMBL/GenBank/DDBJ databases">
        <authorList>
            <person name="Cai Z."/>
        </authorList>
    </citation>
    <scope>NUCLEOTIDE SEQUENCE [LARGE SCALE GENOMIC DNA]</scope>
</reference>
<evidence type="ECO:0000313" key="1">
    <source>
        <dbReference type="EMBL" id="SZX72690.1"/>
    </source>
</evidence>
<evidence type="ECO:0000313" key="2">
    <source>
        <dbReference type="Proteomes" id="UP000256970"/>
    </source>
</evidence>
<proteinExistence type="predicted"/>
<dbReference type="InterPro" id="IPR050583">
    <property type="entry name" value="Mycobacterial_A85_antigen"/>
</dbReference>
<dbReference type="Pfam" id="PF00756">
    <property type="entry name" value="Esterase"/>
    <property type="match status" value="1"/>
</dbReference>
<dbReference type="InterPro" id="IPR000801">
    <property type="entry name" value="Esterase-like"/>
</dbReference>
<dbReference type="SUPFAM" id="SSF53474">
    <property type="entry name" value="alpha/beta-Hydrolases"/>
    <property type="match status" value="1"/>
</dbReference>
<keyword evidence="2" id="KW-1185">Reference proteome</keyword>
<protein>
    <recommendedName>
        <fullName evidence="3">Esterase</fullName>
    </recommendedName>
</protein>
<dbReference type="EMBL" id="FNXT01001147">
    <property type="protein sequence ID" value="SZX72690.1"/>
    <property type="molecule type" value="Genomic_DNA"/>
</dbReference>
<dbReference type="PANTHER" id="PTHR48098:SF6">
    <property type="entry name" value="FERRI-BACILLIBACTIN ESTERASE BESA"/>
    <property type="match status" value="1"/>
</dbReference>